<evidence type="ECO:0000256" key="5">
    <source>
        <dbReference type="ARBA" id="ARBA00022801"/>
    </source>
</evidence>
<keyword evidence="4 8" id="KW-0479">Metal-binding</keyword>
<keyword evidence="5 8" id="KW-0378">Hydrolase</keyword>
<dbReference type="GO" id="GO:0016787">
    <property type="term" value="F:hydrolase activity"/>
    <property type="evidence" value="ECO:0007669"/>
    <property type="project" value="UniProtKB-KW"/>
</dbReference>
<feature type="binding site" evidence="8">
    <location>
        <position position="104"/>
    </location>
    <ligand>
        <name>Mg(2+)</name>
        <dbReference type="ChEBI" id="CHEBI:18420"/>
    </ligand>
</feature>
<dbReference type="OrthoDB" id="7188375at2"/>
<evidence type="ECO:0000313" key="10">
    <source>
        <dbReference type="EMBL" id="TDP82523.1"/>
    </source>
</evidence>
<evidence type="ECO:0000256" key="7">
    <source>
        <dbReference type="ARBA" id="ARBA00038093"/>
    </source>
</evidence>
<evidence type="ECO:0000256" key="6">
    <source>
        <dbReference type="ARBA" id="ARBA00022842"/>
    </source>
</evidence>
<dbReference type="GO" id="GO:0004540">
    <property type="term" value="F:RNA nuclease activity"/>
    <property type="evidence" value="ECO:0007669"/>
    <property type="project" value="InterPro"/>
</dbReference>
<dbReference type="InterPro" id="IPR002716">
    <property type="entry name" value="PIN_dom"/>
</dbReference>
<dbReference type="InterPro" id="IPR029060">
    <property type="entry name" value="PIN-like_dom_sf"/>
</dbReference>
<comment type="similarity">
    <text evidence="7 8">Belongs to the PINc/VapC protein family.</text>
</comment>
<evidence type="ECO:0000259" key="9">
    <source>
        <dbReference type="Pfam" id="PF01850"/>
    </source>
</evidence>
<dbReference type="Gene3D" id="3.40.50.1010">
    <property type="entry name" value="5'-nuclease"/>
    <property type="match status" value="1"/>
</dbReference>
<evidence type="ECO:0000256" key="1">
    <source>
        <dbReference type="ARBA" id="ARBA00001946"/>
    </source>
</evidence>
<evidence type="ECO:0000313" key="11">
    <source>
        <dbReference type="Proteomes" id="UP000294547"/>
    </source>
</evidence>
<dbReference type="RefSeq" id="WP_126539191.1">
    <property type="nucleotide sequence ID" value="NZ_BSPM01000007.1"/>
</dbReference>
<gene>
    <name evidence="8" type="primary">vapC</name>
    <name evidence="10" type="ORF">EDD54_3792</name>
</gene>
<dbReference type="EMBL" id="SNXY01000010">
    <property type="protein sequence ID" value="TDP82523.1"/>
    <property type="molecule type" value="Genomic_DNA"/>
</dbReference>
<keyword evidence="6 8" id="KW-0460">Magnesium</keyword>
<feature type="binding site" evidence="8">
    <location>
        <position position="5"/>
    </location>
    <ligand>
        <name>Mg(2+)</name>
        <dbReference type="ChEBI" id="CHEBI:18420"/>
    </ligand>
</feature>
<name>A0A4R6R902_9HYPH</name>
<keyword evidence="11" id="KW-1185">Reference proteome</keyword>
<keyword evidence="8" id="KW-0800">Toxin</keyword>
<keyword evidence="2 8" id="KW-1277">Toxin-antitoxin system</keyword>
<dbReference type="PANTHER" id="PTHR33653">
    <property type="entry name" value="RIBONUCLEASE VAPC2"/>
    <property type="match status" value="1"/>
</dbReference>
<dbReference type="InterPro" id="IPR050556">
    <property type="entry name" value="Type_II_TA_system_RNase"/>
</dbReference>
<evidence type="ECO:0000256" key="2">
    <source>
        <dbReference type="ARBA" id="ARBA00022649"/>
    </source>
</evidence>
<sequence>MILLDTNVLSEPMRPAPDRRVIAWLDGLDPTGLHTTAISLAELRHGALRLDAGRRRSALLAAVDAVETVVCAGRILAFEAADASVYGEIRALRERAGQPIGATDAMIAAIALRRRLRLATRNTRDFALLGIDLVDPFG</sequence>
<dbReference type="AlphaFoldDB" id="A0A4R6R902"/>
<keyword evidence="3 8" id="KW-0540">Nuclease</keyword>
<dbReference type="GO" id="GO:0090729">
    <property type="term" value="F:toxin activity"/>
    <property type="evidence" value="ECO:0007669"/>
    <property type="project" value="UniProtKB-KW"/>
</dbReference>
<comment type="cofactor">
    <cofactor evidence="1 8">
        <name>Mg(2+)</name>
        <dbReference type="ChEBI" id="CHEBI:18420"/>
    </cofactor>
</comment>
<reference evidence="10 11" key="1">
    <citation type="submission" date="2019-03" db="EMBL/GenBank/DDBJ databases">
        <title>Genomic Encyclopedia of Type Strains, Phase IV (KMG-IV): sequencing the most valuable type-strain genomes for metagenomic binning, comparative biology and taxonomic classification.</title>
        <authorList>
            <person name="Goeker M."/>
        </authorList>
    </citation>
    <scope>NUCLEOTIDE SEQUENCE [LARGE SCALE GENOMIC DNA]</scope>
    <source>
        <strain evidence="10 11">DSM 102969</strain>
    </source>
</reference>
<dbReference type="PANTHER" id="PTHR33653:SF1">
    <property type="entry name" value="RIBONUCLEASE VAPC2"/>
    <property type="match status" value="1"/>
</dbReference>
<evidence type="ECO:0000256" key="4">
    <source>
        <dbReference type="ARBA" id="ARBA00022723"/>
    </source>
</evidence>
<dbReference type="EC" id="3.1.-.-" evidence="8"/>
<comment type="function">
    <text evidence="8">Toxic component of a toxin-antitoxin (TA) system. An RNase.</text>
</comment>
<protein>
    <recommendedName>
        <fullName evidence="8">Ribonuclease VapC</fullName>
        <shortName evidence="8">RNase VapC</shortName>
        <ecNumber evidence="8">3.1.-.-</ecNumber>
    </recommendedName>
    <alternativeName>
        <fullName evidence="8">Toxin VapC</fullName>
    </alternativeName>
</protein>
<feature type="domain" description="PIN" evidence="9">
    <location>
        <begin position="2"/>
        <end position="126"/>
    </location>
</feature>
<dbReference type="Proteomes" id="UP000294547">
    <property type="component" value="Unassembled WGS sequence"/>
</dbReference>
<dbReference type="GO" id="GO:0000287">
    <property type="term" value="F:magnesium ion binding"/>
    <property type="evidence" value="ECO:0007669"/>
    <property type="project" value="UniProtKB-UniRule"/>
</dbReference>
<evidence type="ECO:0000256" key="8">
    <source>
        <dbReference type="HAMAP-Rule" id="MF_00265"/>
    </source>
</evidence>
<comment type="caution">
    <text evidence="10">The sequence shown here is derived from an EMBL/GenBank/DDBJ whole genome shotgun (WGS) entry which is preliminary data.</text>
</comment>
<dbReference type="InterPro" id="IPR022907">
    <property type="entry name" value="VapC_family"/>
</dbReference>
<dbReference type="HAMAP" id="MF_00265">
    <property type="entry name" value="VapC_Nob1"/>
    <property type="match status" value="1"/>
</dbReference>
<evidence type="ECO:0000256" key="3">
    <source>
        <dbReference type="ARBA" id="ARBA00022722"/>
    </source>
</evidence>
<organism evidence="10 11">
    <name type="scientific">Oharaeibacter diazotrophicus</name>
    <dbReference type="NCBI Taxonomy" id="1920512"/>
    <lineage>
        <taxon>Bacteria</taxon>
        <taxon>Pseudomonadati</taxon>
        <taxon>Pseudomonadota</taxon>
        <taxon>Alphaproteobacteria</taxon>
        <taxon>Hyphomicrobiales</taxon>
        <taxon>Pleomorphomonadaceae</taxon>
        <taxon>Oharaeibacter</taxon>
    </lineage>
</organism>
<accession>A0A4R6R902</accession>
<dbReference type="CDD" id="cd18731">
    <property type="entry name" value="PIN_NgFitB-like"/>
    <property type="match status" value="1"/>
</dbReference>
<dbReference type="Pfam" id="PF01850">
    <property type="entry name" value="PIN"/>
    <property type="match status" value="1"/>
</dbReference>
<proteinExistence type="inferred from homology"/>
<dbReference type="SUPFAM" id="SSF88723">
    <property type="entry name" value="PIN domain-like"/>
    <property type="match status" value="1"/>
</dbReference>